<evidence type="ECO:0000256" key="1">
    <source>
        <dbReference type="SAM" id="MobiDB-lite"/>
    </source>
</evidence>
<feature type="region of interest" description="Disordered" evidence="1">
    <location>
        <begin position="106"/>
        <end position="130"/>
    </location>
</feature>
<dbReference type="KEGG" id="senf:GJR95_35960"/>
<feature type="chain" id="PRO_5026922531" evidence="2">
    <location>
        <begin position="21"/>
        <end position="130"/>
    </location>
</feature>
<organism evidence="3 4">
    <name type="scientific">Spirosoma endbachense</name>
    <dbReference type="NCBI Taxonomy" id="2666025"/>
    <lineage>
        <taxon>Bacteria</taxon>
        <taxon>Pseudomonadati</taxon>
        <taxon>Bacteroidota</taxon>
        <taxon>Cytophagia</taxon>
        <taxon>Cytophagales</taxon>
        <taxon>Cytophagaceae</taxon>
        <taxon>Spirosoma</taxon>
    </lineage>
</organism>
<gene>
    <name evidence="3" type="ORF">GJR95_35960</name>
</gene>
<accession>A0A6P1W8S3</accession>
<proteinExistence type="predicted"/>
<reference evidence="3 4" key="1">
    <citation type="submission" date="2019-11" db="EMBL/GenBank/DDBJ databases">
        <title>Spirosoma endbachense sp. nov., isolated from a natural salt meadow.</title>
        <authorList>
            <person name="Rojas J."/>
            <person name="Ambika Manirajan B."/>
            <person name="Ratering S."/>
            <person name="Suarez C."/>
            <person name="Geissler-Plaum R."/>
            <person name="Schnell S."/>
        </authorList>
    </citation>
    <scope>NUCLEOTIDE SEQUENCE [LARGE SCALE GENOMIC DNA]</scope>
    <source>
        <strain evidence="3 4">I-24</strain>
    </source>
</reference>
<dbReference type="Proteomes" id="UP000464577">
    <property type="component" value="Chromosome"/>
</dbReference>
<keyword evidence="2" id="KW-0732">Signal</keyword>
<dbReference type="AlphaFoldDB" id="A0A6P1W8S3"/>
<dbReference type="EMBL" id="CP045997">
    <property type="protein sequence ID" value="QHW00087.1"/>
    <property type="molecule type" value="Genomic_DNA"/>
</dbReference>
<dbReference type="RefSeq" id="WP_162390478.1">
    <property type="nucleotide sequence ID" value="NZ_CP045997.1"/>
</dbReference>
<evidence type="ECO:0000313" key="4">
    <source>
        <dbReference type="Proteomes" id="UP000464577"/>
    </source>
</evidence>
<protein>
    <submittedName>
        <fullName evidence="3">Uncharacterized protein</fullName>
    </submittedName>
</protein>
<keyword evidence="4" id="KW-1185">Reference proteome</keyword>
<evidence type="ECO:0000313" key="3">
    <source>
        <dbReference type="EMBL" id="QHW00087.1"/>
    </source>
</evidence>
<feature type="compositionally biased region" description="Polar residues" evidence="1">
    <location>
        <begin position="119"/>
        <end position="130"/>
    </location>
</feature>
<feature type="signal peptide" evidence="2">
    <location>
        <begin position="1"/>
        <end position="20"/>
    </location>
</feature>
<name>A0A6P1W8S3_9BACT</name>
<evidence type="ECO:0000256" key="2">
    <source>
        <dbReference type="SAM" id="SignalP"/>
    </source>
</evidence>
<sequence length="130" mass="13948">MKRILLIAALSGLSLVTATAQNDNKVRNDHTYSTHNYKHANKAATARQWENKTGASVRAPGLGTAPLANYKHQVPGAVPTGGVVLSHTPETDVTLRNYKIQRVSLPNSTTRMVAKKGDSTSSQPNTQTGQ</sequence>